<sequence length="163" mass="18789">MGYMGFGMANWVFKQRSRKAFAKRSTKPTSNTLPLYKRQFKLQPSKKSSRLHSIFTWMLIVLVSVGLFVKIPEFMAHSRAIAIQNQERMQRLDAEAFSFLMRAGQAQLMRDDLLAAYHEFLLAQKIKPKDEHLNQLILETLSSLCENENQFCGKLDNAMSKGL</sequence>
<dbReference type="EMBL" id="VORO01000012">
    <property type="protein sequence ID" value="TXD88678.1"/>
    <property type="molecule type" value="Genomic_DNA"/>
</dbReference>
<reference evidence="2 3" key="1">
    <citation type="submission" date="2019-08" db="EMBL/GenBank/DDBJ databases">
        <title>Genomes of Subsaximicrobium wynnwilliamsii strains.</title>
        <authorList>
            <person name="Bowman J.P."/>
        </authorList>
    </citation>
    <scope>NUCLEOTIDE SEQUENCE [LARGE SCALE GENOMIC DNA]</scope>
    <source>
        <strain evidence="2 3">2-80-2</strain>
    </source>
</reference>
<keyword evidence="1" id="KW-0472">Membrane</keyword>
<name>A0A5C6ZJ48_9FLAO</name>
<dbReference type="RefSeq" id="WP_147086821.1">
    <property type="nucleotide sequence ID" value="NZ_VORM01000011.1"/>
</dbReference>
<keyword evidence="3" id="KW-1185">Reference proteome</keyword>
<dbReference type="OrthoDB" id="1454730at2"/>
<dbReference type="Proteomes" id="UP000321578">
    <property type="component" value="Unassembled WGS sequence"/>
</dbReference>
<dbReference type="AlphaFoldDB" id="A0A5C6ZJ48"/>
<evidence type="ECO:0000256" key="1">
    <source>
        <dbReference type="SAM" id="Phobius"/>
    </source>
</evidence>
<proteinExistence type="predicted"/>
<accession>A0A5C6ZJ48</accession>
<protein>
    <submittedName>
        <fullName evidence="2">Uncharacterized protein</fullName>
    </submittedName>
</protein>
<gene>
    <name evidence="2" type="ORF">ESY86_11980</name>
</gene>
<evidence type="ECO:0000313" key="3">
    <source>
        <dbReference type="Proteomes" id="UP000321578"/>
    </source>
</evidence>
<feature type="transmembrane region" description="Helical" evidence="1">
    <location>
        <begin position="51"/>
        <end position="69"/>
    </location>
</feature>
<keyword evidence="1" id="KW-1133">Transmembrane helix</keyword>
<keyword evidence="1" id="KW-0812">Transmembrane</keyword>
<evidence type="ECO:0000313" key="2">
    <source>
        <dbReference type="EMBL" id="TXD88678.1"/>
    </source>
</evidence>
<comment type="caution">
    <text evidence="2">The sequence shown here is derived from an EMBL/GenBank/DDBJ whole genome shotgun (WGS) entry which is preliminary data.</text>
</comment>
<organism evidence="2 3">
    <name type="scientific">Subsaximicrobium wynnwilliamsii</name>
    <dbReference type="NCBI Taxonomy" id="291179"/>
    <lineage>
        <taxon>Bacteria</taxon>
        <taxon>Pseudomonadati</taxon>
        <taxon>Bacteroidota</taxon>
        <taxon>Flavobacteriia</taxon>
        <taxon>Flavobacteriales</taxon>
        <taxon>Flavobacteriaceae</taxon>
        <taxon>Subsaximicrobium</taxon>
    </lineage>
</organism>